<organism evidence="1 2">
    <name type="scientific">Halosegnis marinus</name>
    <dbReference type="NCBI Taxonomy" id="3034023"/>
    <lineage>
        <taxon>Archaea</taxon>
        <taxon>Methanobacteriati</taxon>
        <taxon>Methanobacteriota</taxon>
        <taxon>Stenosarchaea group</taxon>
        <taxon>Halobacteria</taxon>
        <taxon>Halobacteriales</taxon>
        <taxon>Natronomonadaceae</taxon>
        <taxon>Halosegnis</taxon>
    </lineage>
</organism>
<dbReference type="AlphaFoldDB" id="A0ABD5ZQ90"/>
<dbReference type="PANTHER" id="PTHR35340:SF5">
    <property type="entry name" value="ASST-DOMAIN-CONTAINING PROTEIN"/>
    <property type="match status" value="1"/>
</dbReference>
<evidence type="ECO:0000313" key="2">
    <source>
        <dbReference type="Proteomes" id="UP001596398"/>
    </source>
</evidence>
<reference evidence="1 2" key="1">
    <citation type="journal article" date="2019" name="Int. J. Syst. Evol. Microbiol.">
        <title>The Global Catalogue of Microorganisms (GCM) 10K type strain sequencing project: providing services to taxonomists for standard genome sequencing and annotation.</title>
        <authorList>
            <consortium name="The Broad Institute Genomics Platform"/>
            <consortium name="The Broad Institute Genome Sequencing Center for Infectious Disease"/>
            <person name="Wu L."/>
            <person name="Ma J."/>
        </authorList>
    </citation>
    <scope>NUCLEOTIDE SEQUENCE [LARGE SCALE GENOMIC DNA]</scope>
    <source>
        <strain evidence="1 2">DT85</strain>
    </source>
</reference>
<name>A0ABD5ZQ90_9EURY</name>
<dbReference type="InterPro" id="IPR010262">
    <property type="entry name" value="Arylsulfotransferase_bact"/>
</dbReference>
<dbReference type="Gene3D" id="2.120.10.30">
    <property type="entry name" value="TolB, C-terminal domain"/>
    <property type="match status" value="1"/>
</dbReference>
<keyword evidence="2" id="KW-1185">Reference proteome</keyword>
<dbReference type="SUPFAM" id="SSF75011">
    <property type="entry name" value="3-carboxy-cis,cis-mucoante lactonizing enzyme"/>
    <property type="match status" value="1"/>
</dbReference>
<evidence type="ECO:0000313" key="1">
    <source>
        <dbReference type="EMBL" id="MFC7235422.1"/>
    </source>
</evidence>
<dbReference type="GeneID" id="79267115"/>
<dbReference type="InterPro" id="IPR053143">
    <property type="entry name" value="Arylsulfate_ST"/>
</dbReference>
<protein>
    <submittedName>
        <fullName evidence="1">Aryl-sulfate sulfotransferase</fullName>
    </submittedName>
</protein>
<dbReference type="RefSeq" id="WP_276233551.1">
    <property type="nucleotide sequence ID" value="NZ_CP119802.1"/>
</dbReference>
<comment type="caution">
    <text evidence="1">The sequence shown here is derived from an EMBL/GenBank/DDBJ whole genome shotgun (WGS) entry which is preliminary data.</text>
</comment>
<gene>
    <name evidence="1" type="ORF">ACFQJ4_08865</name>
</gene>
<dbReference type="EMBL" id="JBHTAP010000001">
    <property type="protein sequence ID" value="MFC7235422.1"/>
    <property type="molecule type" value="Genomic_DNA"/>
</dbReference>
<dbReference type="PANTHER" id="PTHR35340">
    <property type="entry name" value="PQQ ENZYME REPEAT PROTEIN-RELATED"/>
    <property type="match status" value="1"/>
</dbReference>
<sequence>MNAARAVALAAVVLLSSTLLAGVALSGDGGPPSPVAGNETYPGQTLIGVQAEGWFGENNGYAAVVAPNGSVIWQWSVPDSRVFDTEHLRNGNILVSVAVAVPAADCPDAYDDRPNCVHNRVVEVDYDTKEVVWEYDWYDVFPNHHEVHDADRLPNGETAVVDMGNDRAFTVNEGGEITWQWNASEHIARGTDWFDEHVPEGREEEFASEGPESDWTHMNDIDLLENGHFTLSVRNFDVVLEVDRAGDIVRTYGSPGDHGTMNEQHNPNLLERRGTMLVADSENDRIVEIDRRTERIVWEYARVPAESPAEPKALQWPRDADRLPNGNTLITDSRQFRVVEVTRNGTVAWSFDGREEFGTRTIVYEADRIRLDGPYLPEEPDAVPAGVDARSVRGTALARGYATLDSWLGFALPAWMGPMELLVVLGDLAALGLLARELR</sequence>
<accession>A0ABD5ZQ90</accession>
<proteinExistence type="predicted"/>
<dbReference type="InterPro" id="IPR011042">
    <property type="entry name" value="6-blade_b-propeller_TolB-like"/>
</dbReference>
<dbReference type="Proteomes" id="UP001596398">
    <property type="component" value="Unassembled WGS sequence"/>
</dbReference>
<dbReference type="Pfam" id="PF05935">
    <property type="entry name" value="Arylsulfotrans"/>
    <property type="match status" value="1"/>
</dbReference>